<organism evidence="2 3">
    <name type="scientific">Aquatica leii</name>
    <dbReference type="NCBI Taxonomy" id="1421715"/>
    <lineage>
        <taxon>Eukaryota</taxon>
        <taxon>Metazoa</taxon>
        <taxon>Ecdysozoa</taxon>
        <taxon>Arthropoda</taxon>
        <taxon>Hexapoda</taxon>
        <taxon>Insecta</taxon>
        <taxon>Pterygota</taxon>
        <taxon>Neoptera</taxon>
        <taxon>Endopterygota</taxon>
        <taxon>Coleoptera</taxon>
        <taxon>Polyphaga</taxon>
        <taxon>Elateriformia</taxon>
        <taxon>Elateroidea</taxon>
        <taxon>Lampyridae</taxon>
        <taxon>Luciolinae</taxon>
        <taxon>Aquatica</taxon>
    </lineage>
</organism>
<proteinExistence type="predicted"/>
<feature type="region of interest" description="Disordered" evidence="1">
    <location>
        <begin position="122"/>
        <end position="162"/>
    </location>
</feature>
<evidence type="ECO:0000256" key="1">
    <source>
        <dbReference type="SAM" id="MobiDB-lite"/>
    </source>
</evidence>
<keyword evidence="3" id="KW-1185">Reference proteome</keyword>
<dbReference type="PANTHER" id="PTHR33480:SF1">
    <property type="entry name" value="TYR RECOMBINASE DOMAIN-CONTAINING PROTEIN"/>
    <property type="match status" value="1"/>
</dbReference>
<protein>
    <submittedName>
        <fullName evidence="2">Uncharacterized protein</fullName>
    </submittedName>
</protein>
<reference evidence="3" key="1">
    <citation type="submission" date="2023-01" db="EMBL/GenBank/DDBJ databases">
        <title>Key to firefly adult light organ development and bioluminescence: homeobox transcription factors regulate luciferase expression and transportation to peroxisome.</title>
        <authorList>
            <person name="Fu X."/>
        </authorList>
    </citation>
    <scope>NUCLEOTIDE SEQUENCE [LARGE SCALE GENOMIC DNA]</scope>
</reference>
<dbReference type="EMBL" id="JARPUR010000002">
    <property type="protein sequence ID" value="KAK4881867.1"/>
    <property type="molecule type" value="Genomic_DNA"/>
</dbReference>
<comment type="caution">
    <text evidence="2">The sequence shown here is derived from an EMBL/GenBank/DDBJ whole genome shotgun (WGS) entry which is preliminary data.</text>
</comment>
<sequence length="805" mass="92197">MSLCTSKNKSGSISTHNSPFWTNNRICNWVSTEQNGEVLKSNEIDLSNDKQMPQNIYEFQEEESMKKFDSDKRILIHQVVTIKAPLHISEINQVHSNINDFSTTEASETDGITKEIENKKLESQNQNNVDICQTTPEDPFQTSGDSDSTYVPTEDNDSVCTSHSPSINKNINKKVKNTLVTRSKTKSEMYAQLSIESINSISADTGIAISQKQCFTPNIVEQETKNENVTESTIVLEKPKQSALKVAYIRKPDYCYFCETEVFNFARHITRNHSSETTVLEIMSKPIKSKDRRYLLDNLRRKGNFLASSSKCFKPVRKTYVMGRSVLPCDNCLGFFSSKLLHRHRKKCLGEKCKGNAQAAGQSMLVINSRVCQRLKTEVFPHMRADKVSIEAKNDPLICAFGSRYLATHREKHFVHVTSRKMRELSKVLIEMRKLEPAITNMLSTLQPRFFDHFVEATKRISRYDPEKDIYLSPTFAMNISTSIKQCCDIAIAYNYKKSNSHLSVSSSEIEANLKTLIHLFKSSWKFEISSQAGNNLNINKWNKITIIPLASDLKLLRDFLIEKAENASLKLKNNRDVAAYNTLVESVFCRVILLNRKRSGELQRMYLHTYVNSSSDKQKYEEFNKIVSPTEEILLKTLKRVVIRGKRGRGVPVLFSVDVQNHIRILLEGKSLDEVNIDMDRNLLSIEDKQEDKSDDSEDEQINDDGDLMNSSVPAITNNTEDASQPIANVKIGKHRTLIPWSTEQKKVVKVFFKKHIKTCKPPKRQECEELKSKYSELLKNKNWLKIKVFVQNEYNKTKKNSGD</sequence>
<accession>A0AAN7SHS4</accession>
<gene>
    <name evidence="2" type="ORF">RN001_005186</name>
</gene>
<feature type="compositionally biased region" description="Polar residues" evidence="1">
    <location>
        <begin position="710"/>
        <end position="720"/>
    </location>
</feature>
<name>A0AAN7SHS4_9COLE</name>
<dbReference type="Proteomes" id="UP001353858">
    <property type="component" value="Unassembled WGS sequence"/>
</dbReference>
<evidence type="ECO:0000313" key="3">
    <source>
        <dbReference type="Proteomes" id="UP001353858"/>
    </source>
</evidence>
<dbReference type="AlphaFoldDB" id="A0AAN7SHS4"/>
<feature type="compositionally biased region" description="Polar residues" evidence="1">
    <location>
        <begin position="123"/>
        <end position="151"/>
    </location>
</feature>
<feature type="compositionally biased region" description="Acidic residues" evidence="1">
    <location>
        <begin position="694"/>
        <end position="708"/>
    </location>
</feature>
<feature type="region of interest" description="Disordered" evidence="1">
    <location>
        <begin position="687"/>
        <end position="720"/>
    </location>
</feature>
<dbReference type="PANTHER" id="PTHR33480">
    <property type="entry name" value="SET DOMAIN-CONTAINING PROTEIN-RELATED"/>
    <property type="match status" value="1"/>
</dbReference>
<evidence type="ECO:0000313" key="2">
    <source>
        <dbReference type="EMBL" id="KAK4881867.1"/>
    </source>
</evidence>